<comment type="caution">
    <text evidence="3">The sequence shown here is derived from an EMBL/GenBank/DDBJ whole genome shotgun (WGS) entry which is preliminary data.</text>
</comment>
<feature type="compositionally biased region" description="Low complexity" evidence="1">
    <location>
        <begin position="1"/>
        <end position="23"/>
    </location>
</feature>
<gene>
    <name evidence="3" type="ORF">IPJ48_11600</name>
</gene>
<name>A0A9D7FC83_9RHOO</name>
<feature type="region of interest" description="Disordered" evidence="1">
    <location>
        <begin position="70"/>
        <end position="124"/>
    </location>
</feature>
<reference evidence="3" key="1">
    <citation type="submission" date="2020-10" db="EMBL/GenBank/DDBJ databases">
        <title>Connecting structure to function with the recovery of over 1000 high-quality activated sludge metagenome-assembled genomes encoding full-length rRNA genes using long-read sequencing.</title>
        <authorList>
            <person name="Singleton C.M."/>
            <person name="Petriglieri F."/>
            <person name="Kristensen J.M."/>
            <person name="Kirkegaard R.H."/>
            <person name="Michaelsen T.Y."/>
            <person name="Andersen M.H."/>
            <person name="Karst S.M."/>
            <person name="Dueholm M.S."/>
            <person name="Nielsen P.H."/>
            <person name="Albertsen M."/>
        </authorList>
    </citation>
    <scope>NUCLEOTIDE SEQUENCE</scope>
    <source>
        <strain evidence="3">EsbW_18-Q3-R4-48_MAXAC.044</strain>
    </source>
</reference>
<feature type="domain" description="DUF4347" evidence="2">
    <location>
        <begin position="42"/>
        <end position="81"/>
    </location>
</feature>
<evidence type="ECO:0000313" key="3">
    <source>
        <dbReference type="EMBL" id="MBK7423683.1"/>
    </source>
</evidence>
<dbReference type="InterPro" id="IPR025592">
    <property type="entry name" value="DUF4347"/>
</dbReference>
<organism evidence="3 4">
    <name type="scientific">Candidatus Propionivibrio dominans</name>
    <dbReference type="NCBI Taxonomy" id="2954373"/>
    <lineage>
        <taxon>Bacteria</taxon>
        <taxon>Pseudomonadati</taxon>
        <taxon>Pseudomonadota</taxon>
        <taxon>Betaproteobacteria</taxon>
        <taxon>Rhodocyclales</taxon>
        <taxon>Rhodocyclaceae</taxon>
        <taxon>Propionivibrio</taxon>
    </lineage>
</organism>
<sequence length="124" mass="12476">MAAAAASARGATPSTAPPWAATAFSFGAGRPTPFRQRRHSPHGCDIAAGSGGSALLTQLAALTGADIAASTDATGSASQRGKLGARTTNRPDRQLAGAQRGHAGTVRQSSGGTRQYGSWRANRC</sequence>
<dbReference type="AlphaFoldDB" id="A0A9D7FC83"/>
<feature type="region of interest" description="Disordered" evidence="1">
    <location>
        <begin position="1"/>
        <end position="45"/>
    </location>
</feature>
<feature type="compositionally biased region" description="Polar residues" evidence="1">
    <location>
        <begin position="106"/>
        <end position="116"/>
    </location>
</feature>
<accession>A0A9D7FC83</accession>
<proteinExistence type="predicted"/>
<dbReference type="Proteomes" id="UP000886602">
    <property type="component" value="Unassembled WGS sequence"/>
</dbReference>
<dbReference type="Pfam" id="PF14252">
    <property type="entry name" value="DUF4347"/>
    <property type="match status" value="1"/>
</dbReference>
<evidence type="ECO:0000313" key="4">
    <source>
        <dbReference type="Proteomes" id="UP000886602"/>
    </source>
</evidence>
<dbReference type="EMBL" id="JADJNC010000017">
    <property type="protein sequence ID" value="MBK7423683.1"/>
    <property type="molecule type" value="Genomic_DNA"/>
</dbReference>
<evidence type="ECO:0000256" key="1">
    <source>
        <dbReference type="SAM" id="MobiDB-lite"/>
    </source>
</evidence>
<protein>
    <submittedName>
        <fullName evidence="3">DUF4347 domain-containing protein</fullName>
    </submittedName>
</protein>
<evidence type="ECO:0000259" key="2">
    <source>
        <dbReference type="Pfam" id="PF14252"/>
    </source>
</evidence>